<dbReference type="EMBL" id="VSRR010000686">
    <property type="protein sequence ID" value="MPC18505.1"/>
    <property type="molecule type" value="Genomic_DNA"/>
</dbReference>
<evidence type="ECO:0000313" key="1">
    <source>
        <dbReference type="EMBL" id="MPC18505.1"/>
    </source>
</evidence>
<comment type="caution">
    <text evidence="1">The sequence shown here is derived from an EMBL/GenBank/DDBJ whole genome shotgun (WGS) entry which is preliminary data.</text>
</comment>
<sequence length="62" mass="7346">MGPDPFKAKLDQFLQDIPDEPHFPHYFSTAPTNSMPDWLADFTYPWEATRRDPEAEHRISQR</sequence>
<reference evidence="1 2" key="1">
    <citation type="submission" date="2019-05" db="EMBL/GenBank/DDBJ databases">
        <title>Another draft genome of Portunus trituberculatus and its Hox gene families provides insights of decapod evolution.</title>
        <authorList>
            <person name="Jeong J.-H."/>
            <person name="Song I."/>
            <person name="Kim S."/>
            <person name="Choi T."/>
            <person name="Kim D."/>
            <person name="Ryu S."/>
            <person name="Kim W."/>
        </authorList>
    </citation>
    <scope>NUCLEOTIDE SEQUENCE [LARGE SCALE GENOMIC DNA]</scope>
    <source>
        <tissue evidence="1">Muscle</tissue>
    </source>
</reference>
<evidence type="ECO:0000313" key="2">
    <source>
        <dbReference type="Proteomes" id="UP000324222"/>
    </source>
</evidence>
<gene>
    <name evidence="1" type="ORF">E2C01_011390</name>
</gene>
<proteinExistence type="predicted"/>
<name>A0A5B7DBK1_PORTR</name>
<organism evidence="1 2">
    <name type="scientific">Portunus trituberculatus</name>
    <name type="common">Swimming crab</name>
    <name type="synonym">Neptunus trituberculatus</name>
    <dbReference type="NCBI Taxonomy" id="210409"/>
    <lineage>
        <taxon>Eukaryota</taxon>
        <taxon>Metazoa</taxon>
        <taxon>Ecdysozoa</taxon>
        <taxon>Arthropoda</taxon>
        <taxon>Crustacea</taxon>
        <taxon>Multicrustacea</taxon>
        <taxon>Malacostraca</taxon>
        <taxon>Eumalacostraca</taxon>
        <taxon>Eucarida</taxon>
        <taxon>Decapoda</taxon>
        <taxon>Pleocyemata</taxon>
        <taxon>Brachyura</taxon>
        <taxon>Eubrachyura</taxon>
        <taxon>Portunoidea</taxon>
        <taxon>Portunidae</taxon>
        <taxon>Portuninae</taxon>
        <taxon>Portunus</taxon>
    </lineage>
</organism>
<keyword evidence="2" id="KW-1185">Reference proteome</keyword>
<accession>A0A5B7DBK1</accession>
<dbReference type="AlphaFoldDB" id="A0A5B7DBK1"/>
<dbReference type="Proteomes" id="UP000324222">
    <property type="component" value="Unassembled WGS sequence"/>
</dbReference>
<protein>
    <submittedName>
        <fullName evidence="1">Uncharacterized protein</fullName>
    </submittedName>
</protein>